<accession>A0ABU3P4F8</accession>
<dbReference type="EMBL" id="JAUOZS010000001">
    <property type="protein sequence ID" value="MDT8903905.1"/>
    <property type="molecule type" value="Genomic_DNA"/>
</dbReference>
<keyword evidence="3" id="KW-1185">Reference proteome</keyword>
<reference evidence="2 3" key="1">
    <citation type="submission" date="2023-07" db="EMBL/GenBank/DDBJ databases">
        <title>The novel representative of Negativicutes class, Anaeroselena agilis gen. nov. sp. nov.</title>
        <authorList>
            <person name="Prokofeva M.I."/>
            <person name="Elcheninov A.G."/>
            <person name="Klyukina A."/>
            <person name="Kublanov I.V."/>
            <person name="Frolov E.N."/>
            <person name="Podosokorskaya O.A."/>
        </authorList>
    </citation>
    <scope>NUCLEOTIDE SEQUENCE [LARGE SCALE GENOMIC DNA]</scope>
    <source>
        <strain evidence="2 3">4137-cl</strain>
    </source>
</reference>
<evidence type="ECO:0000313" key="2">
    <source>
        <dbReference type="EMBL" id="MDT8903905.1"/>
    </source>
</evidence>
<dbReference type="InterPro" id="IPR020026">
    <property type="entry name" value="PseC"/>
</dbReference>
<name>A0ABU3P4F8_9FIRM</name>
<dbReference type="PANTHER" id="PTHR30244:SF34">
    <property type="entry name" value="DTDP-4-AMINO-4,6-DIDEOXYGALACTOSE TRANSAMINASE"/>
    <property type="match status" value="1"/>
</dbReference>
<dbReference type="EC" id="2.6.1.92" evidence="2"/>
<dbReference type="SUPFAM" id="SSF53383">
    <property type="entry name" value="PLP-dependent transferases"/>
    <property type="match status" value="1"/>
</dbReference>
<evidence type="ECO:0000313" key="3">
    <source>
        <dbReference type="Proteomes" id="UP001254848"/>
    </source>
</evidence>
<dbReference type="InterPro" id="IPR000653">
    <property type="entry name" value="DegT/StrS_aminotransferase"/>
</dbReference>
<dbReference type="PIRSF" id="PIRSF000390">
    <property type="entry name" value="PLP_StrS"/>
    <property type="match status" value="1"/>
</dbReference>
<keyword evidence="2" id="KW-0808">Transferase</keyword>
<dbReference type="NCBIfam" id="TIGR03588">
    <property type="entry name" value="PseC"/>
    <property type="match status" value="1"/>
</dbReference>
<dbReference type="Pfam" id="PF01041">
    <property type="entry name" value="DegT_DnrJ_EryC1"/>
    <property type="match status" value="1"/>
</dbReference>
<dbReference type="CDD" id="cd00616">
    <property type="entry name" value="AHBA_syn"/>
    <property type="match status" value="1"/>
</dbReference>
<dbReference type="GO" id="GO:0008483">
    <property type="term" value="F:transaminase activity"/>
    <property type="evidence" value="ECO:0007669"/>
    <property type="project" value="UniProtKB-KW"/>
</dbReference>
<keyword evidence="2" id="KW-0032">Aminotransferase</keyword>
<dbReference type="RefSeq" id="WP_413782345.1">
    <property type="nucleotide sequence ID" value="NZ_JAUOZS010000001.1"/>
</dbReference>
<comment type="caution">
    <text evidence="2">The sequence shown here is derived from an EMBL/GenBank/DDBJ whole genome shotgun (WGS) entry which is preliminary data.</text>
</comment>
<evidence type="ECO:0000256" key="1">
    <source>
        <dbReference type="RuleBase" id="RU004508"/>
    </source>
</evidence>
<dbReference type="Proteomes" id="UP001254848">
    <property type="component" value="Unassembled WGS sequence"/>
</dbReference>
<proteinExistence type="inferred from homology"/>
<protein>
    <submittedName>
        <fullName evidence="2">UDP-4-amino-4, 6-dideoxy-N-acetyl-beta-L-altrosamine transaminase</fullName>
        <ecNumber evidence="2">2.6.1.92</ecNumber>
    </submittedName>
</protein>
<keyword evidence="1" id="KW-0663">Pyridoxal phosphate</keyword>
<dbReference type="Gene3D" id="3.40.640.10">
    <property type="entry name" value="Type I PLP-dependent aspartate aminotransferase-like (Major domain)"/>
    <property type="match status" value="1"/>
</dbReference>
<dbReference type="InterPro" id="IPR015421">
    <property type="entry name" value="PyrdxlP-dep_Trfase_major"/>
</dbReference>
<dbReference type="Gene3D" id="3.90.1150.10">
    <property type="entry name" value="Aspartate Aminotransferase, domain 1"/>
    <property type="match status" value="1"/>
</dbReference>
<comment type="similarity">
    <text evidence="1">Belongs to the DegT/DnrJ/EryC1 family.</text>
</comment>
<organism evidence="2 3">
    <name type="scientific">Anaeroselena agilis</name>
    <dbReference type="NCBI Taxonomy" id="3063788"/>
    <lineage>
        <taxon>Bacteria</taxon>
        <taxon>Bacillati</taxon>
        <taxon>Bacillota</taxon>
        <taxon>Negativicutes</taxon>
        <taxon>Acetonemataceae</taxon>
        <taxon>Anaeroselena</taxon>
    </lineage>
</organism>
<dbReference type="PANTHER" id="PTHR30244">
    <property type="entry name" value="TRANSAMINASE"/>
    <property type="match status" value="1"/>
</dbReference>
<dbReference type="InterPro" id="IPR015424">
    <property type="entry name" value="PyrdxlP-dep_Trfase"/>
</dbReference>
<sequence length="386" mass="42565">MIPYGRQSISDDDIEAVVRVLRSDWLTTGPNVKEFEDKVARYCGARHAVAVNSATSALHIACLAAGLAPGDTLWTSPNTFIASANAALYCGAEVDFVDIDPRTYNISVACLESKLAAAEKAGKLPKAVVPVDFAGQSCEMEQIRALADRYGFTVIEDAAHAIGGRYGERKTGDCAYADMTVFSFHPVKVITTGEGGMVLTNNDELYGRLARLRSHGITRDPAEMSGGSDGPWYYQQLDLGYNYRMTDLQAALGSSQMDRIDQFVARRREIAARYTREFASLPVITPYQRPETRSAWHLYVLCLDPARTAKSRSEVFARLVALGIGVNVHYIPVHTQPYFRRRFGFQPNICPNALAYYDACLSLPIFPGLTDDMQTHVIASVKEALR</sequence>
<gene>
    <name evidence="2" type="primary">pseC</name>
    <name evidence="2" type="ORF">Q4T40_21955</name>
</gene>
<dbReference type="InterPro" id="IPR015422">
    <property type="entry name" value="PyrdxlP-dep_Trfase_small"/>
</dbReference>